<dbReference type="EC" id="3.2.2.n1" evidence="2"/>
<name>A0ABT6ZI31_9ACTN</name>
<dbReference type="RefSeq" id="WP_283712360.1">
    <property type="nucleotide sequence ID" value="NZ_JASJEW010000001.1"/>
</dbReference>
<dbReference type="Pfam" id="PF03641">
    <property type="entry name" value="Lysine_decarbox"/>
    <property type="match status" value="1"/>
</dbReference>
<protein>
    <recommendedName>
        <fullName evidence="2">Cytokinin riboside 5'-monophosphate phosphoribohydrolase</fullName>
        <ecNumber evidence="2">3.2.2.n1</ecNumber>
    </recommendedName>
</protein>
<dbReference type="InterPro" id="IPR005269">
    <property type="entry name" value="LOG"/>
</dbReference>
<sequence>MNVVVYCGSNYGTDPAFAEAATALGTWIGASGNRLVYGGSSVGCMGLVARACLAAGGEVYGVEPHFFIEQGVAQMDLTRLYDVQTMSERKAKMIELGDAFVALPGGVGTMEEITEVMVRVHLELDVRDRCFLLNVDGFYDPFVQLLDSMVEKRFLSEAELAKFRFPRTVAELTAELAGLEALPL</sequence>
<reference evidence="3" key="1">
    <citation type="submission" date="2023-05" db="EMBL/GenBank/DDBJ databases">
        <title>[olsenella] sp. nov., isolated from a pig farm feces dump.</title>
        <authorList>
            <person name="Chang Y.-H."/>
        </authorList>
    </citation>
    <scope>NUCLEOTIDE SEQUENCE</scope>
    <source>
        <strain evidence="3">YH-ols2217</strain>
    </source>
</reference>
<organism evidence="3 4">
    <name type="scientific">Kribbibacterium absianum</name>
    <dbReference type="NCBI Taxonomy" id="3044210"/>
    <lineage>
        <taxon>Bacteria</taxon>
        <taxon>Bacillati</taxon>
        <taxon>Actinomycetota</taxon>
        <taxon>Coriobacteriia</taxon>
        <taxon>Coriobacteriales</taxon>
        <taxon>Kribbibacteriaceae</taxon>
        <taxon>Kribbibacterium</taxon>
    </lineage>
</organism>
<evidence type="ECO:0000256" key="2">
    <source>
        <dbReference type="RuleBase" id="RU363015"/>
    </source>
</evidence>
<dbReference type="EMBL" id="JASJEX010000001">
    <property type="protein sequence ID" value="MDJ1128719.1"/>
    <property type="molecule type" value="Genomic_DNA"/>
</dbReference>
<evidence type="ECO:0000256" key="1">
    <source>
        <dbReference type="ARBA" id="ARBA00006763"/>
    </source>
</evidence>
<comment type="catalytic activity">
    <reaction evidence="2">
        <text>9-ribosyl-trans-zeatin 5'-phosphate + H2O = trans-zeatin + D-ribose 5-phosphate</text>
        <dbReference type="Rhea" id="RHEA:48564"/>
        <dbReference type="ChEBI" id="CHEBI:15377"/>
        <dbReference type="ChEBI" id="CHEBI:16522"/>
        <dbReference type="ChEBI" id="CHEBI:78346"/>
        <dbReference type="ChEBI" id="CHEBI:87947"/>
        <dbReference type="EC" id="3.2.2.n1"/>
    </reaction>
</comment>
<dbReference type="SUPFAM" id="SSF102405">
    <property type="entry name" value="MCP/YpsA-like"/>
    <property type="match status" value="1"/>
</dbReference>
<proteinExistence type="inferred from homology"/>
<dbReference type="Gene3D" id="3.40.50.450">
    <property type="match status" value="1"/>
</dbReference>
<keyword evidence="2" id="KW-0203">Cytokinin biosynthesis</keyword>
<comment type="catalytic activity">
    <reaction evidence="2">
        <text>N(6)-(dimethylallyl)adenosine 5'-phosphate + H2O = N(6)-dimethylallyladenine + D-ribose 5-phosphate</text>
        <dbReference type="Rhea" id="RHEA:48560"/>
        <dbReference type="ChEBI" id="CHEBI:15377"/>
        <dbReference type="ChEBI" id="CHEBI:17660"/>
        <dbReference type="ChEBI" id="CHEBI:57526"/>
        <dbReference type="ChEBI" id="CHEBI:78346"/>
        <dbReference type="EC" id="3.2.2.n1"/>
    </reaction>
</comment>
<dbReference type="InterPro" id="IPR031100">
    <property type="entry name" value="LOG_fam"/>
</dbReference>
<keyword evidence="4" id="KW-1185">Reference proteome</keyword>
<gene>
    <name evidence="3" type="ORF">QJ043_01275</name>
</gene>
<accession>A0ABT6ZI31</accession>
<dbReference type="PANTHER" id="PTHR31223:SF70">
    <property type="entry name" value="LOG FAMILY PROTEIN YJL055W"/>
    <property type="match status" value="1"/>
</dbReference>
<comment type="caution">
    <text evidence="3">The sequence shown here is derived from an EMBL/GenBank/DDBJ whole genome shotgun (WGS) entry which is preliminary data.</text>
</comment>
<dbReference type="PANTHER" id="PTHR31223">
    <property type="entry name" value="LOG FAMILY PROTEIN YJL055W"/>
    <property type="match status" value="1"/>
</dbReference>
<dbReference type="Proteomes" id="UP001431693">
    <property type="component" value="Unassembled WGS sequence"/>
</dbReference>
<evidence type="ECO:0000313" key="4">
    <source>
        <dbReference type="Proteomes" id="UP001431693"/>
    </source>
</evidence>
<evidence type="ECO:0000313" key="3">
    <source>
        <dbReference type="EMBL" id="MDJ1128719.1"/>
    </source>
</evidence>
<dbReference type="NCBIfam" id="TIGR00730">
    <property type="entry name" value="Rossman fold protein, TIGR00730 family"/>
    <property type="match status" value="1"/>
</dbReference>
<keyword evidence="2" id="KW-0378">Hydrolase</keyword>
<comment type="similarity">
    <text evidence="1 2">Belongs to the LOG family.</text>
</comment>